<comment type="caution">
    <text evidence="1">The sequence shown here is derived from an EMBL/GenBank/DDBJ whole genome shotgun (WGS) entry which is preliminary data.</text>
</comment>
<dbReference type="EMBL" id="CM056816">
    <property type="protein sequence ID" value="KAJ8632810.1"/>
    <property type="molecule type" value="Genomic_DNA"/>
</dbReference>
<evidence type="ECO:0000313" key="2">
    <source>
        <dbReference type="Proteomes" id="UP001234297"/>
    </source>
</evidence>
<name>A0ACC2LHR7_PERAE</name>
<reference evidence="1 2" key="1">
    <citation type="journal article" date="2022" name="Hortic Res">
        <title>A haplotype resolved chromosomal level avocado genome allows analysis of novel avocado genes.</title>
        <authorList>
            <person name="Nath O."/>
            <person name="Fletcher S.J."/>
            <person name="Hayward A."/>
            <person name="Shaw L.M."/>
            <person name="Masouleh A.K."/>
            <person name="Furtado A."/>
            <person name="Henry R.J."/>
            <person name="Mitter N."/>
        </authorList>
    </citation>
    <scope>NUCLEOTIDE SEQUENCE [LARGE SCALE GENOMIC DNA]</scope>
    <source>
        <strain evidence="2">cv. Hass</strain>
    </source>
</reference>
<sequence>MTDFRWGYTWFHMKVSAAEVRGEQCRLWRKGSSAGAGKGKCCLGAGKRRRSSAGAGVAGEKKKAGAAVYRWADRWAEGEMKYPPLREEKV</sequence>
<organism evidence="1 2">
    <name type="scientific">Persea americana</name>
    <name type="common">Avocado</name>
    <dbReference type="NCBI Taxonomy" id="3435"/>
    <lineage>
        <taxon>Eukaryota</taxon>
        <taxon>Viridiplantae</taxon>
        <taxon>Streptophyta</taxon>
        <taxon>Embryophyta</taxon>
        <taxon>Tracheophyta</taxon>
        <taxon>Spermatophyta</taxon>
        <taxon>Magnoliopsida</taxon>
        <taxon>Magnoliidae</taxon>
        <taxon>Laurales</taxon>
        <taxon>Lauraceae</taxon>
        <taxon>Persea</taxon>
    </lineage>
</organism>
<evidence type="ECO:0000313" key="1">
    <source>
        <dbReference type="EMBL" id="KAJ8632810.1"/>
    </source>
</evidence>
<keyword evidence="2" id="KW-1185">Reference proteome</keyword>
<protein>
    <submittedName>
        <fullName evidence="1">Uncharacterized protein</fullName>
    </submittedName>
</protein>
<proteinExistence type="predicted"/>
<gene>
    <name evidence="1" type="ORF">MRB53_026146</name>
</gene>
<dbReference type="Proteomes" id="UP001234297">
    <property type="component" value="Chromosome 8"/>
</dbReference>
<accession>A0ACC2LHR7</accession>